<feature type="region of interest" description="Disordered" evidence="4">
    <location>
        <begin position="209"/>
        <end position="238"/>
    </location>
</feature>
<dbReference type="CDD" id="cd00831">
    <property type="entry name" value="CHS_like"/>
    <property type="match status" value="1"/>
</dbReference>
<feature type="domain" description="Chalcone/stilbene synthase N-terminal" evidence="5">
    <location>
        <begin position="3"/>
        <end position="200"/>
    </location>
</feature>
<proteinExistence type="inferred from homology"/>
<protein>
    <submittedName>
        <fullName evidence="7">Alkylresorcinol/alkylpyrone synthase</fullName>
    </submittedName>
</protein>
<comment type="caution">
    <text evidence="7">The sequence shown here is derived from an EMBL/GenBank/DDBJ whole genome shotgun (WGS) entry which is preliminary data.</text>
</comment>
<comment type="similarity">
    <text evidence="1">Belongs to the thiolase-like superfamily. Chalcone/stilbene synthases family.</text>
</comment>
<keyword evidence="8" id="KW-1185">Reference proteome</keyword>
<evidence type="ECO:0000256" key="4">
    <source>
        <dbReference type="SAM" id="MobiDB-lite"/>
    </source>
</evidence>
<evidence type="ECO:0000313" key="7">
    <source>
        <dbReference type="EMBL" id="MBM7479421.1"/>
    </source>
</evidence>
<evidence type="ECO:0000259" key="5">
    <source>
        <dbReference type="Pfam" id="PF00195"/>
    </source>
</evidence>
<dbReference type="PIRSF" id="PIRSF000451">
    <property type="entry name" value="PKS_III"/>
    <property type="match status" value="1"/>
</dbReference>
<keyword evidence="3" id="KW-0012">Acyltransferase</keyword>
<gene>
    <name evidence="7" type="ORF">JOD49_002341</name>
</gene>
<evidence type="ECO:0000256" key="3">
    <source>
        <dbReference type="ARBA" id="ARBA00023315"/>
    </source>
</evidence>
<sequence length="402" mass="41572">MSRLLAVGPALPGVAHPQSEITETIGPLLTPSPAKRAVLRRLHEASGVRTRHTALPLDEYAGLRSFGVANDHFIRVGTGLAEEACRRALDDAGLAPGDVDFLLFTSVTGIAAPSIDAQLVTRLGLRTDVKRLPSFGLGCVAGAAGIARVHDYLTGHPQDVALLVSVELCSLTLQHGDDSMANLVSTGLFGDGAAAVVMVGDAHPACLAPEDSSPDGGARAPGALGTRTVGTAGVPARPVPQGVEVLDTRSRLYPETADHLGWTIRDSGFGIVLSAGLPDVIAAHLAGDVKSLLAEHDLTTEDVGTWVVHAGGPRILDVVRDSLSLDERDLTLSRESLAAVGNLSSSSVLHVLAATLAARESPGARRLATPRPTHGRHGVLMAFGPGVSAELVLLRLPDVTEG</sequence>
<dbReference type="PANTHER" id="PTHR11877:SF99">
    <property type="entry name" value="1,3,6,8-TETRAHYDROXYNAPHTHALENE SYNTHASE"/>
    <property type="match status" value="1"/>
</dbReference>
<dbReference type="InterPro" id="IPR012328">
    <property type="entry name" value="Chalcone/stilbene_synt_C"/>
</dbReference>
<organism evidence="7 8">
    <name type="scientific">Oerskovia jenensis</name>
    <dbReference type="NCBI Taxonomy" id="162169"/>
    <lineage>
        <taxon>Bacteria</taxon>
        <taxon>Bacillati</taxon>
        <taxon>Actinomycetota</taxon>
        <taxon>Actinomycetes</taxon>
        <taxon>Micrococcales</taxon>
        <taxon>Cellulomonadaceae</taxon>
        <taxon>Oerskovia</taxon>
    </lineage>
</organism>
<dbReference type="InterPro" id="IPR011141">
    <property type="entry name" value="Polyketide_synthase_type-III"/>
</dbReference>
<name>A0ABS2LG69_9CELL</name>
<dbReference type="PANTHER" id="PTHR11877">
    <property type="entry name" value="HYDROXYMETHYLGLUTARYL-COA SYNTHASE"/>
    <property type="match status" value="1"/>
</dbReference>
<accession>A0ABS2LG69</accession>
<dbReference type="EMBL" id="JAFBBO010000001">
    <property type="protein sequence ID" value="MBM7479421.1"/>
    <property type="molecule type" value="Genomic_DNA"/>
</dbReference>
<reference evidence="7 8" key="1">
    <citation type="submission" date="2021-01" db="EMBL/GenBank/DDBJ databases">
        <title>Sequencing the genomes of 1000 actinobacteria strains.</title>
        <authorList>
            <person name="Klenk H.-P."/>
        </authorList>
    </citation>
    <scope>NUCLEOTIDE SEQUENCE [LARGE SCALE GENOMIC DNA]</scope>
    <source>
        <strain evidence="7 8">DSM 46000</strain>
    </source>
</reference>
<keyword evidence="2" id="KW-0808">Transferase</keyword>
<feature type="domain" description="Chalcone/stilbene synthase C-terminal" evidence="6">
    <location>
        <begin position="251"/>
        <end position="395"/>
    </location>
</feature>
<evidence type="ECO:0000256" key="2">
    <source>
        <dbReference type="ARBA" id="ARBA00022679"/>
    </source>
</evidence>
<evidence type="ECO:0000259" key="6">
    <source>
        <dbReference type="Pfam" id="PF02797"/>
    </source>
</evidence>
<dbReference type="Proteomes" id="UP000698059">
    <property type="component" value="Unassembled WGS sequence"/>
</dbReference>
<dbReference type="Pfam" id="PF00195">
    <property type="entry name" value="Chal_sti_synt_N"/>
    <property type="match status" value="1"/>
</dbReference>
<dbReference type="Pfam" id="PF02797">
    <property type="entry name" value="Chal_sti_synt_C"/>
    <property type="match status" value="1"/>
</dbReference>
<dbReference type="InterPro" id="IPR016039">
    <property type="entry name" value="Thiolase-like"/>
</dbReference>
<dbReference type="SUPFAM" id="SSF53901">
    <property type="entry name" value="Thiolase-like"/>
    <property type="match status" value="2"/>
</dbReference>
<dbReference type="Gene3D" id="3.40.47.10">
    <property type="match status" value="2"/>
</dbReference>
<dbReference type="InterPro" id="IPR001099">
    <property type="entry name" value="Chalcone/stilbene_synt_N"/>
</dbReference>
<evidence type="ECO:0000313" key="8">
    <source>
        <dbReference type="Proteomes" id="UP000698059"/>
    </source>
</evidence>
<evidence type="ECO:0000256" key="1">
    <source>
        <dbReference type="ARBA" id="ARBA00005531"/>
    </source>
</evidence>
<dbReference type="RefSeq" id="WP_205307358.1">
    <property type="nucleotide sequence ID" value="NZ_BAAAVF010000004.1"/>
</dbReference>